<evidence type="ECO:0000256" key="5">
    <source>
        <dbReference type="ARBA" id="ARBA00023306"/>
    </source>
</evidence>
<dbReference type="GO" id="GO:0005634">
    <property type="term" value="C:nucleus"/>
    <property type="evidence" value="ECO:0007669"/>
    <property type="project" value="TreeGrafter"/>
</dbReference>
<dbReference type="WBParaSite" id="nRc.2.0.1.t17815-RA">
    <property type="protein sequence ID" value="nRc.2.0.1.t17815-RA"/>
    <property type="gene ID" value="nRc.2.0.1.g17815"/>
</dbReference>
<dbReference type="AlphaFoldDB" id="A0A915IWM9"/>
<reference evidence="8" key="1">
    <citation type="submission" date="2022-11" db="UniProtKB">
        <authorList>
            <consortium name="WormBaseParasite"/>
        </authorList>
    </citation>
    <scope>IDENTIFICATION</scope>
</reference>
<evidence type="ECO:0000256" key="3">
    <source>
        <dbReference type="ARBA" id="ARBA00022618"/>
    </source>
</evidence>
<evidence type="ECO:0000256" key="2">
    <source>
        <dbReference type="ARBA" id="ARBA00020055"/>
    </source>
</evidence>
<dbReference type="GO" id="GO:0005737">
    <property type="term" value="C:cytoplasm"/>
    <property type="evidence" value="ECO:0007669"/>
    <property type="project" value="TreeGrafter"/>
</dbReference>
<organism evidence="7 8">
    <name type="scientific">Romanomermis culicivorax</name>
    <name type="common">Nematode worm</name>
    <dbReference type="NCBI Taxonomy" id="13658"/>
    <lineage>
        <taxon>Eukaryota</taxon>
        <taxon>Metazoa</taxon>
        <taxon>Ecdysozoa</taxon>
        <taxon>Nematoda</taxon>
        <taxon>Enoplea</taxon>
        <taxon>Dorylaimia</taxon>
        <taxon>Mermithida</taxon>
        <taxon>Mermithoidea</taxon>
        <taxon>Mermithidae</taxon>
        <taxon>Romanomermis</taxon>
    </lineage>
</organism>
<protein>
    <recommendedName>
        <fullName evidence="2">Protein aurora borealis</fullName>
    </recommendedName>
</protein>
<keyword evidence="7" id="KW-1185">Reference proteome</keyword>
<dbReference type="InterPro" id="IPR023252">
    <property type="entry name" value="Aurora_borealis_protein"/>
</dbReference>
<dbReference type="GO" id="GO:0007088">
    <property type="term" value="P:regulation of mitotic nuclear division"/>
    <property type="evidence" value="ECO:0007669"/>
    <property type="project" value="TreeGrafter"/>
</dbReference>
<evidence type="ECO:0000313" key="8">
    <source>
        <dbReference type="WBParaSite" id="nRc.2.0.1.t17815-RA"/>
    </source>
</evidence>
<keyword evidence="4" id="KW-0498">Mitosis</keyword>
<evidence type="ECO:0000313" key="7">
    <source>
        <dbReference type="Proteomes" id="UP000887565"/>
    </source>
</evidence>
<dbReference type="GO" id="GO:0019901">
    <property type="term" value="F:protein kinase binding"/>
    <property type="evidence" value="ECO:0007669"/>
    <property type="project" value="TreeGrafter"/>
</dbReference>
<dbReference type="GO" id="GO:0051301">
    <property type="term" value="P:cell division"/>
    <property type="evidence" value="ECO:0007669"/>
    <property type="project" value="UniProtKB-KW"/>
</dbReference>
<keyword evidence="3" id="KW-0132">Cell division</keyword>
<evidence type="ECO:0000256" key="6">
    <source>
        <dbReference type="SAM" id="MobiDB-lite"/>
    </source>
</evidence>
<dbReference type="Proteomes" id="UP000887565">
    <property type="component" value="Unplaced"/>
</dbReference>
<name>A0A915IWM9_ROMCU</name>
<proteinExistence type="inferred from homology"/>
<keyword evidence="5" id="KW-0131">Cell cycle</keyword>
<evidence type="ECO:0000256" key="1">
    <source>
        <dbReference type="ARBA" id="ARBA00010963"/>
    </source>
</evidence>
<dbReference type="GO" id="GO:0060236">
    <property type="term" value="P:regulation of mitotic spindle organization"/>
    <property type="evidence" value="ECO:0007669"/>
    <property type="project" value="TreeGrafter"/>
</dbReference>
<feature type="compositionally biased region" description="Low complexity" evidence="6">
    <location>
        <begin position="302"/>
        <end position="313"/>
    </location>
</feature>
<sequence length="345" mass="38655">MESKNCSTPDHKFTRIRDRTPLELSRIQESPDSFDADIESRGASFVSTPISTRCGGTNVHCRTTEHHIINTTSIEKNKKTPLRKTKLNANKNDNVNDAPTVLTNPFEHYLLDKLHTHTCSPSIFAKVVSPNDEASNDGKFWSIDHIALINPADIDVSSMYHHSSMNMREEKFRKTPAILRRSEPAGAGYIMFAANFIRFHPARVDDETESRIQATVDQYFAESVIAPSPWCESMTSILRPKPRETSSLPNSPSSGVYTQSCNLNITVATQTMLTFKPELDLLALLGEKFLYMEENCQSKEMPSTSATSDSTPSIVGNSMRRKLFVSATKNKSRPKGRSPRRALQL</sequence>
<dbReference type="Pfam" id="PF15280">
    <property type="entry name" value="BORA_N"/>
    <property type="match status" value="2"/>
</dbReference>
<feature type="compositionally biased region" description="Basic residues" evidence="6">
    <location>
        <begin position="330"/>
        <end position="345"/>
    </location>
</feature>
<feature type="region of interest" description="Disordered" evidence="6">
    <location>
        <begin position="298"/>
        <end position="345"/>
    </location>
</feature>
<comment type="similarity">
    <text evidence="1">Belongs to the BORA family.</text>
</comment>
<evidence type="ECO:0000256" key="4">
    <source>
        <dbReference type="ARBA" id="ARBA00022776"/>
    </source>
</evidence>
<dbReference type="PANTHER" id="PTHR14728:SF2">
    <property type="entry name" value="PROTEIN AURORA BOREALIS"/>
    <property type="match status" value="1"/>
</dbReference>
<accession>A0A915IWM9</accession>
<dbReference type="PANTHER" id="PTHR14728">
    <property type="entry name" value="PROTEIN AURORA BOREALIS"/>
    <property type="match status" value="1"/>
</dbReference>